<organism evidence="1 2">
    <name type="scientific">Hungatella hathewayi</name>
    <dbReference type="NCBI Taxonomy" id="154046"/>
    <lineage>
        <taxon>Bacteria</taxon>
        <taxon>Bacillati</taxon>
        <taxon>Bacillota</taxon>
        <taxon>Clostridia</taxon>
        <taxon>Lachnospirales</taxon>
        <taxon>Lachnospiraceae</taxon>
        <taxon>Hungatella</taxon>
    </lineage>
</organism>
<reference evidence="1 2" key="1">
    <citation type="submission" date="2018-08" db="EMBL/GenBank/DDBJ databases">
        <title>A genome reference for cultivated species of the human gut microbiota.</title>
        <authorList>
            <person name="Zou Y."/>
            <person name="Xue W."/>
            <person name="Luo G."/>
        </authorList>
    </citation>
    <scope>NUCLEOTIDE SEQUENCE [LARGE SCALE GENOMIC DNA]</scope>
    <source>
        <strain evidence="1 2">AF19-21</strain>
    </source>
</reference>
<gene>
    <name evidence="1" type="ORF">DWX41_22775</name>
</gene>
<dbReference type="SUPFAM" id="SSF47413">
    <property type="entry name" value="lambda repressor-like DNA-binding domains"/>
    <property type="match status" value="1"/>
</dbReference>
<dbReference type="AlphaFoldDB" id="A0A3E2WBC7"/>
<protein>
    <recommendedName>
        <fullName evidence="3">XRE family transcriptional regulator</fullName>
    </recommendedName>
</protein>
<comment type="caution">
    <text evidence="1">The sequence shown here is derived from an EMBL/GenBank/DDBJ whole genome shotgun (WGS) entry which is preliminary data.</text>
</comment>
<dbReference type="GO" id="GO:0003677">
    <property type="term" value="F:DNA binding"/>
    <property type="evidence" value="ECO:0007669"/>
    <property type="project" value="InterPro"/>
</dbReference>
<dbReference type="Gene3D" id="1.10.260.40">
    <property type="entry name" value="lambda repressor-like DNA-binding domains"/>
    <property type="match status" value="1"/>
</dbReference>
<accession>A0A3E2WBC7</accession>
<name>A0A3E2WBC7_9FIRM</name>
<evidence type="ECO:0000313" key="2">
    <source>
        <dbReference type="Proteomes" id="UP000261111"/>
    </source>
</evidence>
<sequence>MSTVAETVKRILDEQGRTQAWVIEKMNLINPGLHMEKSKFSAIAVGKRKMSSDELLTFCMALEVSPDEFIKKHDREKEVV</sequence>
<dbReference type="InterPro" id="IPR010982">
    <property type="entry name" value="Lambda_DNA-bd_dom_sf"/>
</dbReference>
<evidence type="ECO:0008006" key="3">
    <source>
        <dbReference type="Google" id="ProtNLM"/>
    </source>
</evidence>
<proteinExistence type="predicted"/>
<evidence type="ECO:0000313" key="1">
    <source>
        <dbReference type="EMBL" id="RGC22798.1"/>
    </source>
</evidence>
<dbReference type="EMBL" id="QVIA01000054">
    <property type="protein sequence ID" value="RGC22798.1"/>
    <property type="molecule type" value="Genomic_DNA"/>
</dbReference>
<dbReference type="RefSeq" id="WP_025654738.1">
    <property type="nucleotide sequence ID" value="NZ_QVIA01000054.1"/>
</dbReference>
<dbReference type="Proteomes" id="UP000261111">
    <property type="component" value="Unassembled WGS sequence"/>
</dbReference>